<keyword evidence="2" id="KW-0812">Transmembrane</keyword>
<keyword evidence="2" id="KW-1133">Transmembrane helix</keyword>
<dbReference type="InterPro" id="IPR001733">
    <property type="entry name" value="Peptidase_S26B"/>
</dbReference>
<accession>A0A5D5AK35</accession>
<sequence length="281" mass="29516">MNGPRSERSADESDGTRGRADSKGDQTAGRGARDGPTSRRRRKSRTVRGSIRRALSADGGIALLARDAVTVVVIVSILGGLLFAVSGIWPPLVAIESPSMEPNANVGDMVFLVDDDRFVGEGAVDDTGVVPADRGAGTDHETFGEPGDVIVFEPNGDASQTPIIHRAHFWVEEGDDWVAMGESAYAPSSATDCERVSSCPAAHDGFITKGDNNNNYDQFSPDGVSDVVKPDWVVGKGAVRIPWLGHVRLAFESALAVSGAAVSLSAITGAAAFASTRRRNV</sequence>
<dbReference type="GO" id="GO:0006465">
    <property type="term" value="P:signal peptide processing"/>
    <property type="evidence" value="ECO:0007669"/>
    <property type="project" value="InterPro"/>
</dbReference>
<feature type="transmembrane region" description="Helical" evidence="2">
    <location>
        <begin position="68"/>
        <end position="89"/>
    </location>
</feature>
<reference evidence="3 4" key="1">
    <citation type="submission" date="2019-08" db="EMBL/GenBank/DDBJ databases">
        <title>Archaea genome.</title>
        <authorList>
            <person name="Kajale S."/>
            <person name="Shouche Y."/>
            <person name="Deshpande N."/>
            <person name="Sharma A."/>
        </authorList>
    </citation>
    <scope>NUCLEOTIDE SEQUENCE [LARGE SCALE GENOMIC DNA]</scope>
    <source>
        <strain evidence="3 4">ESP3B_9</strain>
    </source>
</reference>
<feature type="region of interest" description="Disordered" evidence="1">
    <location>
        <begin position="1"/>
        <end position="49"/>
    </location>
</feature>
<dbReference type="Proteomes" id="UP000324104">
    <property type="component" value="Unassembled WGS sequence"/>
</dbReference>
<comment type="caution">
    <text evidence="3">The sequence shown here is derived from an EMBL/GenBank/DDBJ whole genome shotgun (WGS) entry which is preliminary data.</text>
</comment>
<keyword evidence="4" id="KW-1185">Reference proteome</keyword>
<feature type="region of interest" description="Disordered" evidence="1">
    <location>
        <begin position="124"/>
        <end position="145"/>
    </location>
</feature>
<protein>
    <submittedName>
        <fullName evidence="3">S26 family signal peptidase</fullName>
    </submittedName>
</protein>
<keyword evidence="2" id="KW-0472">Membrane</keyword>
<evidence type="ECO:0000256" key="1">
    <source>
        <dbReference type="SAM" id="MobiDB-lite"/>
    </source>
</evidence>
<proteinExistence type="predicted"/>
<evidence type="ECO:0000313" key="3">
    <source>
        <dbReference type="EMBL" id="TYT62046.1"/>
    </source>
</evidence>
<gene>
    <name evidence="3" type="ORF">FYC77_10105</name>
</gene>
<feature type="compositionally biased region" description="Basic and acidic residues" evidence="1">
    <location>
        <begin position="1"/>
        <end position="24"/>
    </location>
</feature>
<dbReference type="RefSeq" id="WP_149081383.1">
    <property type="nucleotide sequence ID" value="NZ_VTAW01000011.1"/>
</dbReference>
<dbReference type="InterPro" id="IPR019533">
    <property type="entry name" value="Peptidase_S26"/>
</dbReference>
<dbReference type="GO" id="GO:0016020">
    <property type="term" value="C:membrane"/>
    <property type="evidence" value="ECO:0007669"/>
    <property type="project" value="InterPro"/>
</dbReference>
<name>A0A5D5AK35_9EURY</name>
<dbReference type="PANTHER" id="PTHR10806:SF6">
    <property type="entry name" value="SIGNAL PEPTIDASE COMPLEX CATALYTIC SUBUNIT SEC11"/>
    <property type="match status" value="1"/>
</dbReference>
<feature type="transmembrane region" description="Helical" evidence="2">
    <location>
        <begin position="253"/>
        <end position="274"/>
    </location>
</feature>
<dbReference type="PANTHER" id="PTHR10806">
    <property type="entry name" value="SIGNAL PEPTIDASE COMPLEX CATALYTIC SUBUNIT SEC11"/>
    <property type="match status" value="1"/>
</dbReference>
<evidence type="ECO:0000313" key="4">
    <source>
        <dbReference type="Proteomes" id="UP000324104"/>
    </source>
</evidence>
<evidence type="ECO:0000256" key="2">
    <source>
        <dbReference type="SAM" id="Phobius"/>
    </source>
</evidence>
<dbReference type="AlphaFoldDB" id="A0A5D5AK35"/>
<dbReference type="EMBL" id="VTAW01000011">
    <property type="protein sequence ID" value="TYT62046.1"/>
    <property type="molecule type" value="Genomic_DNA"/>
</dbReference>
<dbReference type="GO" id="GO:0004252">
    <property type="term" value="F:serine-type endopeptidase activity"/>
    <property type="evidence" value="ECO:0007669"/>
    <property type="project" value="InterPro"/>
</dbReference>
<organism evidence="3 4">
    <name type="scientific">Natrialba swarupiae</name>
    <dbReference type="NCBI Taxonomy" id="2448032"/>
    <lineage>
        <taxon>Archaea</taxon>
        <taxon>Methanobacteriati</taxon>
        <taxon>Methanobacteriota</taxon>
        <taxon>Stenosarchaea group</taxon>
        <taxon>Halobacteria</taxon>
        <taxon>Halobacteriales</taxon>
        <taxon>Natrialbaceae</taxon>
        <taxon>Natrialba</taxon>
    </lineage>
</organism>
<dbReference type="CDD" id="cd06530">
    <property type="entry name" value="S26_SPase_I"/>
    <property type="match status" value="1"/>
</dbReference>